<dbReference type="EMBL" id="MU005765">
    <property type="protein sequence ID" value="KAF2713146.1"/>
    <property type="molecule type" value="Genomic_DNA"/>
</dbReference>
<protein>
    <submittedName>
        <fullName evidence="2">Uncharacterized protein</fullName>
    </submittedName>
</protein>
<sequence>MSTTMAANGVVPSEARREADFIERLLHIRDQVFASKHPRIQLPSKVLEQVAPRPAHYTPPSSRPTTNGTPNGAHSLSSKPFPPRPESFAQYPPSAHEFVSPARPTQRPFSAVSTSSGIDPVLLTKSDHLIRAELQLKRQQIERDLKDQLDKKSRGNDTEDRESRFDVEGVLTKAHELVKPLSGLQVSSTNSDRTESFDENSYYSSKANSWSPEEGDTNKDVNGVKAAEPLNLQAKRSAIEAQLTTAKPATPTQPKLKQVEPTVIDLDEEAYEPVDDIEIYEPEPAQIQDEAEESDYSPPPATLTPNGPSRGRGRERGPVKNGGTNGSSRQQSPVGIPAPIQNTRKRRRDEKRDEKRRQQANKRVVRSPEPYIKEEPQSPPSFAVYPDSQPSKRRALQALPSDIETPSAREGRTQPVYYREQESASHPLRQYEEPSSPTVIRVPVPQRRAERDDQDLRRVASLQYTRRPYSPLGGQAYPPPEIRQARASSHAFVDRPIEQPVYREASVRPSAAPRYVRERSRSPVQEFLSRPQSPVTMAPPRRIVLDQYGNKYYAALADVRESMAPPGRRVEPDPYYERAVTRAPARSELYDEGDVQMMPPPPRRYIEASEAEALEIRPYRQREPSHRPIEVDYRPQEQLIERRSVMQYEEMGPPLPSEYAPVRHESVQPNYVRVAATPRFREVSVVQQDPFDDRRYAYAAPAPQPGRRYVDDGALDRPVEVAQEPYAGEPRRVSYRY</sequence>
<dbReference type="AlphaFoldDB" id="A0A6G1KJR5"/>
<feature type="compositionally biased region" description="Acidic residues" evidence="1">
    <location>
        <begin position="265"/>
        <end position="281"/>
    </location>
</feature>
<dbReference type="Proteomes" id="UP000799428">
    <property type="component" value="Unassembled WGS sequence"/>
</dbReference>
<evidence type="ECO:0000313" key="3">
    <source>
        <dbReference type="Proteomes" id="UP000799428"/>
    </source>
</evidence>
<name>A0A6G1KJR5_9PLEO</name>
<organism evidence="2 3">
    <name type="scientific">Pleomassaria siparia CBS 279.74</name>
    <dbReference type="NCBI Taxonomy" id="1314801"/>
    <lineage>
        <taxon>Eukaryota</taxon>
        <taxon>Fungi</taxon>
        <taxon>Dikarya</taxon>
        <taxon>Ascomycota</taxon>
        <taxon>Pezizomycotina</taxon>
        <taxon>Dothideomycetes</taxon>
        <taxon>Pleosporomycetidae</taxon>
        <taxon>Pleosporales</taxon>
        <taxon>Pleomassariaceae</taxon>
        <taxon>Pleomassaria</taxon>
    </lineage>
</organism>
<reference evidence="2" key="1">
    <citation type="journal article" date="2020" name="Stud. Mycol.">
        <title>101 Dothideomycetes genomes: a test case for predicting lifestyles and emergence of pathogens.</title>
        <authorList>
            <person name="Haridas S."/>
            <person name="Albert R."/>
            <person name="Binder M."/>
            <person name="Bloem J."/>
            <person name="Labutti K."/>
            <person name="Salamov A."/>
            <person name="Andreopoulos B."/>
            <person name="Baker S."/>
            <person name="Barry K."/>
            <person name="Bills G."/>
            <person name="Bluhm B."/>
            <person name="Cannon C."/>
            <person name="Castanera R."/>
            <person name="Culley D."/>
            <person name="Daum C."/>
            <person name="Ezra D."/>
            <person name="Gonzalez J."/>
            <person name="Henrissat B."/>
            <person name="Kuo A."/>
            <person name="Liang C."/>
            <person name="Lipzen A."/>
            <person name="Lutzoni F."/>
            <person name="Magnuson J."/>
            <person name="Mondo S."/>
            <person name="Nolan M."/>
            <person name="Ohm R."/>
            <person name="Pangilinan J."/>
            <person name="Park H.-J."/>
            <person name="Ramirez L."/>
            <person name="Alfaro M."/>
            <person name="Sun H."/>
            <person name="Tritt A."/>
            <person name="Yoshinaga Y."/>
            <person name="Zwiers L.-H."/>
            <person name="Turgeon B."/>
            <person name="Goodwin S."/>
            <person name="Spatafora J."/>
            <person name="Crous P."/>
            <person name="Grigoriev I."/>
        </authorList>
    </citation>
    <scope>NUCLEOTIDE SEQUENCE</scope>
    <source>
        <strain evidence="2">CBS 279.74</strain>
    </source>
</reference>
<evidence type="ECO:0000256" key="1">
    <source>
        <dbReference type="SAM" id="MobiDB-lite"/>
    </source>
</evidence>
<gene>
    <name evidence="2" type="ORF">K504DRAFT_131843</name>
</gene>
<feature type="compositionally biased region" description="Low complexity" evidence="1">
    <location>
        <begin position="241"/>
        <end position="256"/>
    </location>
</feature>
<feature type="compositionally biased region" description="Polar residues" evidence="1">
    <location>
        <begin position="59"/>
        <end position="78"/>
    </location>
</feature>
<proteinExistence type="predicted"/>
<feature type="compositionally biased region" description="Polar residues" evidence="1">
    <location>
        <begin position="199"/>
        <end position="211"/>
    </location>
</feature>
<feature type="region of interest" description="Disordered" evidence="1">
    <location>
        <begin position="239"/>
        <end position="480"/>
    </location>
</feature>
<evidence type="ECO:0000313" key="2">
    <source>
        <dbReference type="EMBL" id="KAF2713146.1"/>
    </source>
</evidence>
<feature type="region of interest" description="Disordered" evidence="1">
    <location>
        <begin position="184"/>
        <end position="221"/>
    </location>
</feature>
<keyword evidence="3" id="KW-1185">Reference proteome</keyword>
<feature type="region of interest" description="Disordered" evidence="1">
    <location>
        <begin position="44"/>
        <end position="116"/>
    </location>
</feature>
<feature type="compositionally biased region" description="Basic and acidic residues" evidence="1">
    <location>
        <begin position="447"/>
        <end position="458"/>
    </location>
</feature>
<dbReference type="OrthoDB" id="5333304at2759"/>
<accession>A0A6G1KJR5</accession>
<feature type="region of interest" description="Disordered" evidence="1">
    <location>
        <begin position="504"/>
        <end position="533"/>
    </location>
</feature>
<feature type="compositionally biased region" description="Polar residues" evidence="1">
    <location>
        <begin position="107"/>
        <end position="116"/>
    </location>
</feature>